<proteinExistence type="predicted"/>
<evidence type="ECO:0000313" key="5">
    <source>
        <dbReference type="Proteomes" id="UP001268036"/>
    </source>
</evidence>
<dbReference type="InterPro" id="IPR000182">
    <property type="entry name" value="GNAT_dom"/>
</dbReference>
<evidence type="ECO:0000256" key="1">
    <source>
        <dbReference type="ARBA" id="ARBA00022679"/>
    </source>
</evidence>
<keyword evidence="2" id="KW-0012">Acyltransferase</keyword>
<evidence type="ECO:0000259" key="3">
    <source>
        <dbReference type="PROSITE" id="PS51186"/>
    </source>
</evidence>
<gene>
    <name evidence="4" type="ORF">QE440_004175</name>
</gene>
<dbReference type="Pfam" id="PF13508">
    <property type="entry name" value="Acetyltransf_7"/>
    <property type="match status" value="1"/>
</dbReference>
<dbReference type="EMBL" id="JAVJAF010000001">
    <property type="protein sequence ID" value="MDR6236434.1"/>
    <property type="molecule type" value="Genomic_DNA"/>
</dbReference>
<dbReference type="PANTHER" id="PTHR43877:SF1">
    <property type="entry name" value="ACETYLTRANSFERASE"/>
    <property type="match status" value="1"/>
</dbReference>
<feature type="domain" description="N-acetyltransferase" evidence="3">
    <location>
        <begin position="11"/>
        <end position="147"/>
    </location>
</feature>
<sequence length="147" mass="16843">MNLAFIPTALSDAQTLANIRVAAMRESLERVGRFDPQRARERFLAAFEPELCRFIEADGVRVGFFVVRPFPDHLYLDHLYVLPEHQAKGIGSAVLQEVMADADARRLPLRLGALRGSDANHFYRRHGFVQVAESEWDIHYVRQPKLE</sequence>
<dbReference type="PROSITE" id="PS51186">
    <property type="entry name" value="GNAT"/>
    <property type="match status" value="1"/>
</dbReference>
<name>A0AAJ2BL85_9PSED</name>
<dbReference type="Proteomes" id="UP001268036">
    <property type="component" value="Unassembled WGS sequence"/>
</dbReference>
<keyword evidence="1" id="KW-0808">Transferase</keyword>
<dbReference type="Gene3D" id="3.40.630.30">
    <property type="match status" value="1"/>
</dbReference>
<dbReference type="GO" id="GO:0016747">
    <property type="term" value="F:acyltransferase activity, transferring groups other than amino-acyl groups"/>
    <property type="evidence" value="ECO:0007669"/>
    <property type="project" value="InterPro"/>
</dbReference>
<dbReference type="InterPro" id="IPR016181">
    <property type="entry name" value="Acyl_CoA_acyltransferase"/>
</dbReference>
<dbReference type="AlphaFoldDB" id="A0AAJ2BL85"/>
<reference evidence="4" key="1">
    <citation type="submission" date="2023-08" db="EMBL/GenBank/DDBJ databases">
        <title>Functional and genomic diversity of the sorghum phyllosphere microbiome.</title>
        <authorList>
            <person name="Shade A."/>
        </authorList>
    </citation>
    <scope>NUCLEOTIDE SEQUENCE</scope>
    <source>
        <strain evidence="4">SORGH_AS_0201</strain>
    </source>
</reference>
<protein>
    <submittedName>
        <fullName evidence="4">GNAT superfamily N-acetyltransferase</fullName>
    </submittedName>
</protein>
<organism evidence="4 5">
    <name type="scientific">Pseudomonas oryzihabitans</name>
    <dbReference type="NCBI Taxonomy" id="47885"/>
    <lineage>
        <taxon>Bacteria</taxon>
        <taxon>Pseudomonadati</taxon>
        <taxon>Pseudomonadota</taxon>
        <taxon>Gammaproteobacteria</taxon>
        <taxon>Pseudomonadales</taxon>
        <taxon>Pseudomonadaceae</taxon>
        <taxon>Pseudomonas</taxon>
    </lineage>
</organism>
<comment type="caution">
    <text evidence="4">The sequence shown here is derived from an EMBL/GenBank/DDBJ whole genome shotgun (WGS) entry which is preliminary data.</text>
</comment>
<dbReference type="RefSeq" id="WP_309761422.1">
    <property type="nucleotide sequence ID" value="NZ_JAVJAF010000001.1"/>
</dbReference>
<accession>A0AAJ2BL85</accession>
<dbReference type="SUPFAM" id="SSF55729">
    <property type="entry name" value="Acyl-CoA N-acyltransferases (Nat)"/>
    <property type="match status" value="1"/>
</dbReference>
<dbReference type="PANTHER" id="PTHR43877">
    <property type="entry name" value="AMINOALKYLPHOSPHONATE N-ACETYLTRANSFERASE-RELATED-RELATED"/>
    <property type="match status" value="1"/>
</dbReference>
<dbReference type="InterPro" id="IPR050832">
    <property type="entry name" value="Bact_Acetyltransf"/>
</dbReference>
<evidence type="ECO:0000256" key="2">
    <source>
        <dbReference type="ARBA" id="ARBA00023315"/>
    </source>
</evidence>
<evidence type="ECO:0000313" key="4">
    <source>
        <dbReference type="EMBL" id="MDR6236434.1"/>
    </source>
</evidence>
<dbReference type="CDD" id="cd04301">
    <property type="entry name" value="NAT_SF"/>
    <property type="match status" value="1"/>
</dbReference>